<organism evidence="2 3">
    <name type="scientific">Letharia columbiana</name>
    <dbReference type="NCBI Taxonomy" id="112416"/>
    <lineage>
        <taxon>Eukaryota</taxon>
        <taxon>Fungi</taxon>
        <taxon>Dikarya</taxon>
        <taxon>Ascomycota</taxon>
        <taxon>Pezizomycotina</taxon>
        <taxon>Lecanoromycetes</taxon>
        <taxon>OSLEUM clade</taxon>
        <taxon>Lecanoromycetidae</taxon>
        <taxon>Lecanorales</taxon>
        <taxon>Lecanorineae</taxon>
        <taxon>Parmeliaceae</taxon>
        <taxon>Letharia</taxon>
    </lineage>
</organism>
<comment type="caution">
    <text evidence="2">The sequence shown here is derived from an EMBL/GenBank/DDBJ whole genome shotgun (WGS) entry which is preliminary data.</text>
</comment>
<dbReference type="Proteomes" id="UP000578531">
    <property type="component" value="Unassembled WGS sequence"/>
</dbReference>
<feature type="transmembrane region" description="Helical" evidence="1">
    <location>
        <begin position="120"/>
        <end position="141"/>
    </location>
</feature>
<keyword evidence="1" id="KW-0812">Transmembrane</keyword>
<evidence type="ECO:0000313" key="3">
    <source>
        <dbReference type="Proteomes" id="UP000578531"/>
    </source>
</evidence>
<protein>
    <submittedName>
        <fullName evidence="2">Uncharacterized protein</fullName>
    </submittedName>
</protein>
<dbReference type="RefSeq" id="XP_037170602.1">
    <property type="nucleotide sequence ID" value="XM_037302023.1"/>
</dbReference>
<proteinExistence type="predicted"/>
<reference evidence="2 3" key="1">
    <citation type="journal article" date="2020" name="Genomics">
        <title>Complete, high-quality genomes from long-read metagenomic sequencing of two wolf lichen thalli reveals enigmatic genome architecture.</title>
        <authorList>
            <person name="McKenzie S.K."/>
            <person name="Walston R.F."/>
            <person name="Allen J.L."/>
        </authorList>
    </citation>
    <scope>NUCLEOTIDE SEQUENCE [LARGE SCALE GENOMIC DNA]</scope>
    <source>
        <strain evidence="2">WasteWater2</strain>
    </source>
</reference>
<dbReference type="Pfam" id="PF15474">
    <property type="entry name" value="MU117"/>
    <property type="match status" value="1"/>
</dbReference>
<accession>A0A8H6LAA3</accession>
<evidence type="ECO:0000313" key="2">
    <source>
        <dbReference type="EMBL" id="KAF6241362.1"/>
    </source>
</evidence>
<sequence length="359" mass="38207">MSITSSVLFPTATADYDGVASGDVLFTIPSEGTPLSRLPGVSATGSTCEPTATMDVQKRGAGFDWAGPVPDANALWPAVEPGGELRMLRTVLETQLPPFALAGRTAIQSIIDLRQQIASVALDSAGIGAVAAILFFIAFNYRYCMNAAANIFIMPLEALVGPGTTPEQASQTSDSCPDETPQPVCSNCGDTSFLHQILASWKGIPTLATITRYDCKGSSYRGPLIKDECVSAIAKFDDASVYNGYNSQWNRCCGHLKGCMVMHKCNNATARPAEGETGAVVKDMFAQLWAGRCGKCGSMNWRDKGVNSKLMMIPVELPGFPNKYSVALGLQAWRVGIRILQLGSGGGEDLSGTNSKMRR</sequence>
<keyword evidence="3" id="KW-1185">Reference proteome</keyword>
<name>A0A8H6LAA3_9LECA</name>
<evidence type="ECO:0000256" key="1">
    <source>
        <dbReference type="SAM" id="Phobius"/>
    </source>
</evidence>
<dbReference type="EMBL" id="JACCJC010000001">
    <property type="protein sequence ID" value="KAF6241362.1"/>
    <property type="molecule type" value="Genomic_DNA"/>
</dbReference>
<dbReference type="OrthoDB" id="10630994at2759"/>
<keyword evidence="1" id="KW-1133">Transmembrane helix</keyword>
<gene>
    <name evidence="2" type="ORF">HO173_000072</name>
</gene>
<keyword evidence="1" id="KW-0472">Membrane</keyword>
<dbReference type="AlphaFoldDB" id="A0A8H6LAA3"/>
<dbReference type="GeneID" id="59281752"/>
<dbReference type="InterPro" id="IPR029167">
    <property type="entry name" value="Mug117"/>
</dbReference>